<keyword evidence="7" id="KW-1185">Reference proteome</keyword>
<keyword evidence="3" id="KW-0238">DNA-binding</keyword>
<dbReference type="EMBL" id="JAUEPL010000008">
    <property type="protein sequence ID" value="MDN3294056.1"/>
    <property type="molecule type" value="Genomic_DNA"/>
</dbReference>
<dbReference type="Gene3D" id="3.90.1530.30">
    <property type="match status" value="1"/>
</dbReference>
<dbReference type="RefSeq" id="WP_290111064.1">
    <property type="nucleotide sequence ID" value="NZ_JAUEPL010000008.1"/>
</dbReference>
<gene>
    <name evidence="6" type="ORF">QWM81_08340</name>
</gene>
<dbReference type="Pfam" id="PF02195">
    <property type="entry name" value="ParB_N"/>
    <property type="match status" value="1"/>
</dbReference>
<comment type="similarity">
    <text evidence="1">Belongs to the ParB family.</text>
</comment>
<dbReference type="InterPro" id="IPR050336">
    <property type="entry name" value="Chromosome_partition/occlusion"/>
</dbReference>
<dbReference type="SMART" id="SM00470">
    <property type="entry name" value="ParB"/>
    <property type="match status" value="1"/>
</dbReference>
<dbReference type="InterPro" id="IPR004437">
    <property type="entry name" value="ParB/RepB/Spo0J"/>
</dbReference>
<feature type="region of interest" description="Disordered" evidence="4">
    <location>
        <begin position="21"/>
        <end position="40"/>
    </location>
</feature>
<evidence type="ECO:0000256" key="3">
    <source>
        <dbReference type="ARBA" id="ARBA00023125"/>
    </source>
</evidence>
<dbReference type="PANTHER" id="PTHR33375">
    <property type="entry name" value="CHROMOSOME-PARTITIONING PROTEIN PARB-RELATED"/>
    <property type="match status" value="1"/>
</dbReference>
<feature type="domain" description="ParB-like N-terminal" evidence="5">
    <location>
        <begin position="87"/>
        <end position="177"/>
    </location>
</feature>
<reference evidence="6" key="1">
    <citation type="submission" date="2023-06" db="EMBL/GenBank/DDBJ databases">
        <title>WGS-Sequencing of Streptomyces ficellus isolate 21 collected from sand in Gara Djebilet Iron Mine in Algeria.</title>
        <authorList>
            <person name="Zegers G.P."/>
            <person name="Gomez A."/>
            <person name="Gueddou A."/>
            <person name="Zahara A.F."/>
            <person name="Worth M."/>
            <person name="Sevigny J.L."/>
            <person name="Tisa L."/>
        </authorList>
    </citation>
    <scope>NUCLEOTIDE SEQUENCE</scope>
    <source>
        <strain evidence="6">AS11</strain>
    </source>
</reference>
<evidence type="ECO:0000259" key="5">
    <source>
        <dbReference type="SMART" id="SM00470"/>
    </source>
</evidence>
<dbReference type="Pfam" id="PF17762">
    <property type="entry name" value="HTH_ParB"/>
    <property type="match status" value="1"/>
</dbReference>
<evidence type="ECO:0000313" key="7">
    <source>
        <dbReference type="Proteomes" id="UP001174050"/>
    </source>
</evidence>
<organism evidence="6 7">
    <name type="scientific">Streptomyces ficellus</name>
    <dbReference type="NCBI Taxonomy" id="1977088"/>
    <lineage>
        <taxon>Bacteria</taxon>
        <taxon>Bacillati</taxon>
        <taxon>Actinomycetota</taxon>
        <taxon>Actinomycetes</taxon>
        <taxon>Kitasatosporales</taxon>
        <taxon>Streptomycetaceae</taxon>
        <taxon>Streptomyces</taxon>
    </lineage>
</organism>
<evidence type="ECO:0000256" key="4">
    <source>
        <dbReference type="SAM" id="MobiDB-lite"/>
    </source>
</evidence>
<dbReference type="InterPro" id="IPR041468">
    <property type="entry name" value="HTH_ParB/Spo0J"/>
</dbReference>
<comment type="caution">
    <text evidence="6">The sequence shown here is derived from an EMBL/GenBank/DDBJ whole genome shotgun (WGS) entry which is preliminary data.</text>
</comment>
<dbReference type="InterPro" id="IPR057240">
    <property type="entry name" value="ParB_dimer_C"/>
</dbReference>
<dbReference type="PANTHER" id="PTHR33375:SF1">
    <property type="entry name" value="CHROMOSOME-PARTITIONING PROTEIN PARB-RELATED"/>
    <property type="match status" value="1"/>
</dbReference>
<protein>
    <submittedName>
        <fullName evidence="6">ParB/RepB/Spo0J family partition protein</fullName>
    </submittedName>
</protein>
<dbReference type="SUPFAM" id="SSF110849">
    <property type="entry name" value="ParB/Sulfiredoxin"/>
    <property type="match status" value="1"/>
</dbReference>
<dbReference type="InterPro" id="IPR003115">
    <property type="entry name" value="ParB_N"/>
</dbReference>
<dbReference type="InterPro" id="IPR036086">
    <property type="entry name" value="ParB/Sulfiredoxin_sf"/>
</dbReference>
<dbReference type="CDD" id="cd16393">
    <property type="entry name" value="SPO0J_N"/>
    <property type="match status" value="1"/>
</dbReference>
<evidence type="ECO:0000256" key="2">
    <source>
        <dbReference type="ARBA" id="ARBA00022829"/>
    </source>
</evidence>
<proteinExistence type="inferred from homology"/>
<name>A0ABT7Z4M9_9ACTN</name>
<evidence type="ECO:0000256" key="1">
    <source>
        <dbReference type="ARBA" id="ARBA00006295"/>
    </source>
</evidence>
<dbReference type="Pfam" id="PF23552">
    <property type="entry name" value="ParB_C"/>
    <property type="match status" value="1"/>
</dbReference>
<evidence type="ECO:0000313" key="6">
    <source>
        <dbReference type="EMBL" id="MDN3294056.1"/>
    </source>
</evidence>
<keyword evidence="2" id="KW-0159">Chromosome partition</keyword>
<accession>A0ABT7Z4M9</accession>
<sequence length="364" mass="39196">MSERRRGLGRGLGALIPAAPQERPAAAVVGTGSTSPGAIPSLTAERGVAAAKVATLPQSAAPVDSEVPAPEPDMVTEAETPAGAHFAELPLDAITPNPRQPREVFDEDALAELVTSIKEVGLLQPVVVRQLGPERYELIMGERRWRACREAGLERIPAIVRATEDDKLLLDALLENLHRAQLNPLEEAAAYDQLLKDFNCTHDQLADRIGRSRPQVSNTLRLLRLSPPVQRRVAAGVLSAGHARALLSVEDPETQDKLAYRIVAEGLSVRAVEEIVTLMGSEPSSTPKAKGPRAGTRVSPALSELASRLSDRFETRVKVDLGQKKGKIVVEFASMEDLERILGTLAPGEKRVLEMGLSDQDDEG</sequence>
<dbReference type="SUPFAM" id="SSF109709">
    <property type="entry name" value="KorB DNA-binding domain-like"/>
    <property type="match status" value="1"/>
</dbReference>
<dbReference type="Proteomes" id="UP001174050">
    <property type="component" value="Unassembled WGS sequence"/>
</dbReference>
<dbReference type="NCBIfam" id="TIGR00180">
    <property type="entry name" value="parB_part"/>
    <property type="match status" value="1"/>
</dbReference>
<dbReference type="Gene3D" id="1.10.10.2830">
    <property type="match status" value="1"/>
</dbReference>